<evidence type="ECO:0000256" key="3">
    <source>
        <dbReference type="ARBA" id="ARBA00022692"/>
    </source>
</evidence>
<evidence type="ECO:0000256" key="1">
    <source>
        <dbReference type="ARBA" id="ARBA00004141"/>
    </source>
</evidence>
<comment type="caution">
    <text evidence="7">The sequence shown here is derived from an EMBL/GenBank/DDBJ whole genome shotgun (WGS) entry which is preliminary data.</text>
</comment>
<evidence type="ECO:0000259" key="6">
    <source>
        <dbReference type="Pfam" id="PF10520"/>
    </source>
</evidence>
<evidence type="ECO:0000313" key="8">
    <source>
        <dbReference type="Proteomes" id="UP001396334"/>
    </source>
</evidence>
<keyword evidence="4" id="KW-1133">Transmembrane helix</keyword>
<evidence type="ECO:0000256" key="5">
    <source>
        <dbReference type="ARBA" id="ARBA00023136"/>
    </source>
</evidence>
<dbReference type="PANTHER" id="PTHR48140">
    <property type="entry name" value="FATTY ACID DESATURASE 4, CHLOROPLASTIC-RELATED"/>
    <property type="match status" value="1"/>
</dbReference>
<dbReference type="PANTHER" id="PTHR48140:SF1">
    <property type="entry name" value="FATTY ACID DESATURASE 4, CHLOROPLASTIC-RELATED"/>
    <property type="match status" value="1"/>
</dbReference>
<accession>A0ABR2Q9S1</accession>
<dbReference type="InterPro" id="IPR019547">
    <property type="entry name" value="Lipid_desat"/>
</dbReference>
<evidence type="ECO:0000313" key="7">
    <source>
        <dbReference type="EMBL" id="KAK8997400.1"/>
    </source>
</evidence>
<organism evidence="7 8">
    <name type="scientific">Hibiscus sabdariffa</name>
    <name type="common">roselle</name>
    <dbReference type="NCBI Taxonomy" id="183260"/>
    <lineage>
        <taxon>Eukaryota</taxon>
        <taxon>Viridiplantae</taxon>
        <taxon>Streptophyta</taxon>
        <taxon>Embryophyta</taxon>
        <taxon>Tracheophyta</taxon>
        <taxon>Spermatophyta</taxon>
        <taxon>Magnoliopsida</taxon>
        <taxon>eudicotyledons</taxon>
        <taxon>Gunneridae</taxon>
        <taxon>Pentapetalae</taxon>
        <taxon>rosids</taxon>
        <taxon>malvids</taxon>
        <taxon>Malvales</taxon>
        <taxon>Malvaceae</taxon>
        <taxon>Malvoideae</taxon>
        <taxon>Hibiscus</taxon>
    </lineage>
</organism>
<keyword evidence="5" id="KW-0472">Membrane</keyword>
<name>A0ABR2Q9S1_9ROSI</name>
<dbReference type="EMBL" id="JBBPBN010000043">
    <property type="protein sequence ID" value="KAK8997400.1"/>
    <property type="molecule type" value="Genomic_DNA"/>
</dbReference>
<dbReference type="InterPro" id="IPR052864">
    <property type="entry name" value="Chloroplast_FAD_CarF"/>
</dbReference>
<feature type="domain" description="Lipid desaturase" evidence="6">
    <location>
        <begin position="83"/>
        <end position="115"/>
    </location>
</feature>
<dbReference type="Proteomes" id="UP001396334">
    <property type="component" value="Unassembled WGS sequence"/>
</dbReference>
<proteinExistence type="inferred from homology"/>
<comment type="similarity">
    <text evidence="2">Belongs to the fatty acid desaturase CarF family.</text>
</comment>
<reference evidence="7 8" key="1">
    <citation type="journal article" date="2024" name="G3 (Bethesda)">
        <title>Genome assembly of Hibiscus sabdariffa L. provides insights into metabolisms of medicinal natural products.</title>
        <authorList>
            <person name="Kim T."/>
        </authorList>
    </citation>
    <scope>NUCLEOTIDE SEQUENCE [LARGE SCALE GENOMIC DNA]</scope>
    <source>
        <strain evidence="7">TK-2024</strain>
        <tissue evidence="7">Old leaves</tissue>
    </source>
</reference>
<sequence>MFKLGSSRSQLVTEPRFETKPDLVTPVIPSAGPPLPNDPSLQSTWSNWAWVATGCTTLIFSLAKTLMGAAMWFEPMVAGYVGYVLDDLLSGVYHWGIDNYGGQASTPVFANNFMSGLMAPRASSLHWWWLYKMMVYSFSGRNILYTIGLRISNFNIVDHNKEQGEPSESCTFLGIMKHMI</sequence>
<evidence type="ECO:0000256" key="4">
    <source>
        <dbReference type="ARBA" id="ARBA00022989"/>
    </source>
</evidence>
<comment type="subcellular location">
    <subcellularLocation>
        <location evidence="1">Membrane</location>
        <topology evidence="1">Multi-pass membrane protein</topology>
    </subcellularLocation>
</comment>
<keyword evidence="3" id="KW-0812">Transmembrane</keyword>
<dbReference type="Pfam" id="PF10520">
    <property type="entry name" value="Lipid_desat"/>
    <property type="match status" value="1"/>
</dbReference>
<gene>
    <name evidence="7" type="ORF">V6N11_020878</name>
</gene>
<keyword evidence="8" id="KW-1185">Reference proteome</keyword>
<evidence type="ECO:0000256" key="2">
    <source>
        <dbReference type="ARBA" id="ARBA00007620"/>
    </source>
</evidence>
<protein>
    <recommendedName>
        <fullName evidence="6">Lipid desaturase domain-containing protein</fullName>
    </recommendedName>
</protein>